<evidence type="ECO:0000313" key="2">
    <source>
        <dbReference type="Proteomes" id="UP001595420"/>
    </source>
</evidence>
<proteinExistence type="predicted"/>
<dbReference type="InterPro" id="IPR007833">
    <property type="entry name" value="Capsule_polysaccharide_synth"/>
</dbReference>
<reference evidence="2" key="1">
    <citation type="journal article" date="2019" name="Int. J. Syst. Evol. Microbiol.">
        <title>The Global Catalogue of Microorganisms (GCM) 10K type strain sequencing project: providing services to taxonomists for standard genome sequencing and annotation.</title>
        <authorList>
            <consortium name="The Broad Institute Genomics Platform"/>
            <consortium name="The Broad Institute Genome Sequencing Center for Infectious Disease"/>
            <person name="Wu L."/>
            <person name="Ma J."/>
        </authorList>
    </citation>
    <scope>NUCLEOTIDE SEQUENCE [LARGE SCALE GENOMIC DNA]</scope>
    <source>
        <strain evidence="2">CGMCC 1.16855</strain>
    </source>
</reference>
<evidence type="ECO:0008006" key="3">
    <source>
        <dbReference type="Google" id="ProtNLM"/>
    </source>
</evidence>
<name>A0ABV7BZ83_9PROT</name>
<dbReference type="Proteomes" id="UP001595420">
    <property type="component" value="Unassembled WGS sequence"/>
</dbReference>
<gene>
    <name evidence="1" type="ORF">ACFOD3_20325</name>
</gene>
<organism evidence="1 2">
    <name type="scientific">Falsiroseomonas tokyonensis</name>
    <dbReference type="NCBI Taxonomy" id="430521"/>
    <lineage>
        <taxon>Bacteria</taxon>
        <taxon>Pseudomonadati</taxon>
        <taxon>Pseudomonadota</taxon>
        <taxon>Alphaproteobacteria</taxon>
        <taxon>Acetobacterales</taxon>
        <taxon>Roseomonadaceae</taxon>
        <taxon>Falsiroseomonas</taxon>
    </lineage>
</organism>
<keyword evidence="2" id="KW-1185">Reference proteome</keyword>
<dbReference type="EMBL" id="JBHRSB010000006">
    <property type="protein sequence ID" value="MFC3002256.1"/>
    <property type="molecule type" value="Genomic_DNA"/>
</dbReference>
<sequence length="364" mass="39789">MPIIDPTALSLTPAQVEAVYWKTASGFRATIKKLFEQTWRVPEPLPLIRFLQLVQRPQWAIAHREGSRDVLGLTNALLPVLRGAQARLIIHSPYEVVEAPNLIRFAHHGGGRRRQVWHFKAAALPDHIAIDRDGYGGSSEIFGFEPRRLEEVQPAEAEAFHAALAADYAGRRKSKYPQDEKAAVPAPGFILVPLQLRADAVIAHKLFSQPYVEGMAQAIASLAAAGHRVVVKRHPLCDDKAVGQMLAELPPGVEVSKASVHSLLPACRGVAVLNSGVGFEALIYLRPVLAMGKAEYAVASRNLADPAEAGAAMEEAIAGFDALRVKRFLTLAVGQFQADLRDPLTVQRQVLRALCWNFLETAPR</sequence>
<dbReference type="Pfam" id="PF05159">
    <property type="entry name" value="Capsule_synth"/>
    <property type="match status" value="1"/>
</dbReference>
<evidence type="ECO:0000313" key="1">
    <source>
        <dbReference type="EMBL" id="MFC3002256.1"/>
    </source>
</evidence>
<accession>A0ABV7BZ83</accession>
<dbReference type="RefSeq" id="WP_216838331.1">
    <property type="nucleotide sequence ID" value="NZ_JAFNJS010000006.1"/>
</dbReference>
<protein>
    <recommendedName>
        <fullName evidence="3">Capsular biosynthesis protein</fullName>
    </recommendedName>
</protein>
<comment type="caution">
    <text evidence="1">The sequence shown here is derived from an EMBL/GenBank/DDBJ whole genome shotgun (WGS) entry which is preliminary data.</text>
</comment>